<reference evidence="1 2" key="1">
    <citation type="submission" date="2016-11" db="EMBL/GenBank/DDBJ databases">
        <authorList>
            <person name="Jaros S."/>
            <person name="Januszkiewicz K."/>
            <person name="Wedrychowicz H."/>
        </authorList>
    </citation>
    <scope>NUCLEOTIDE SEQUENCE [LARGE SCALE GENOMIC DNA]</scope>
    <source>
        <strain evidence="1 2">DSM 21425</strain>
    </source>
</reference>
<protein>
    <submittedName>
        <fullName evidence="1">Uncharacterized protein</fullName>
    </submittedName>
</protein>
<dbReference type="Proteomes" id="UP000184225">
    <property type="component" value="Unassembled WGS sequence"/>
</dbReference>
<evidence type="ECO:0000313" key="1">
    <source>
        <dbReference type="EMBL" id="SHI86988.1"/>
    </source>
</evidence>
<organism evidence="1 2">
    <name type="scientific">Mesonia phycicola</name>
    <dbReference type="NCBI Taxonomy" id="579105"/>
    <lineage>
        <taxon>Bacteria</taxon>
        <taxon>Pseudomonadati</taxon>
        <taxon>Bacteroidota</taxon>
        <taxon>Flavobacteriia</taxon>
        <taxon>Flavobacteriales</taxon>
        <taxon>Flavobacteriaceae</taxon>
        <taxon>Mesonia</taxon>
    </lineage>
</organism>
<dbReference type="RefSeq" id="WP_073150530.1">
    <property type="nucleotide sequence ID" value="NZ_FQYY01000005.1"/>
</dbReference>
<dbReference type="STRING" id="579105.SAMN04488096_105176"/>
<sequence>MIRILATVFLIGFSFLGYSQNSWKTYNNKPVQQVISTQTSKDYKTSKSFTQIVSFYPNGYIKNISTDYGNDTKYTQHYIYKSGVLISILEKKETPDLEEPQYNIEIVKKTNKDYLPLETEKLENYNVISETSEGPKGYIYYSYDDKDQLTSSFKLYSFSANTEEGFVQKIKYDDNNFIEKTFYKDYQYKKDVNDSVFKELQTSQYNIINHNSIGATKYTITSNNNTKYFKTSYNLYKPGEVSQNFKYLKIEDVYPYYLDEIIQQEKISSYTYQVFKQRVSDSSYNKSLIKENALQPQEWYIKKVFLDYISQELENNNYKNYLTATKDALSAKKYFEKEELDEFRSIAVKTALNHKDFTTAEEFVKPLFLKAKKNYQTKPTMQNGELLGLMAKIFYLQNKNIEGDKVMKLCENYKSALKKTDNTMENKIEYHKYNYFLAQVYAAKNDLEKTKQLLEENLTYYNSLDTDYKESETFSTDYTKNKMMLISLNN</sequence>
<evidence type="ECO:0000313" key="2">
    <source>
        <dbReference type="Proteomes" id="UP000184225"/>
    </source>
</evidence>
<dbReference type="EMBL" id="FQYY01000005">
    <property type="protein sequence ID" value="SHI86988.1"/>
    <property type="molecule type" value="Genomic_DNA"/>
</dbReference>
<dbReference type="AlphaFoldDB" id="A0A1M6ENR8"/>
<proteinExistence type="predicted"/>
<name>A0A1M6ENR8_9FLAO</name>
<gene>
    <name evidence="1" type="ORF">SAMN04488096_105176</name>
</gene>
<accession>A0A1M6ENR8</accession>
<dbReference type="OrthoDB" id="1411037at2"/>
<keyword evidence="2" id="KW-1185">Reference proteome</keyword>